<dbReference type="GO" id="GO:0004252">
    <property type="term" value="F:serine-type endopeptidase activity"/>
    <property type="evidence" value="ECO:0007669"/>
    <property type="project" value="UniProtKB-UniRule"/>
</dbReference>
<dbReference type="GO" id="GO:0006508">
    <property type="term" value="P:proteolysis"/>
    <property type="evidence" value="ECO:0007669"/>
    <property type="project" value="UniProtKB-KW"/>
</dbReference>
<evidence type="ECO:0000259" key="9">
    <source>
        <dbReference type="Pfam" id="PF00326"/>
    </source>
</evidence>
<evidence type="ECO:0000256" key="7">
    <source>
        <dbReference type="RuleBase" id="RU368024"/>
    </source>
</evidence>
<feature type="domain" description="Peptidase S9 prolyl oligopeptidase catalytic" evidence="9">
    <location>
        <begin position="506"/>
        <end position="723"/>
    </location>
</feature>
<feature type="compositionally biased region" description="Polar residues" evidence="8">
    <location>
        <begin position="1"/>
        <end position="12"/>
    </location>
</feature>
<dbReference type="OMA" id="NGYWYIT"/>
<dbReference type="FunFam" id="3.40.50.1820:FF:000005">
    <property type="entry name" value="Prolyl endopeptidase"/>
    <property type="match status" value="1"/>
</dbReference>
<dbReference type="Gene3D" id="3.40.50.1820">
    <property type="entry name" value="alpha/beta hydrolase"/>
    <property type="match status" value="1"/>
</dbReference>
<dbReference type="PROSITE" id="PS00708">
    <property type="entry name" value="PRO_ENDOPEP_SER"/>
    <property type="match status" value="1"/>
</dbReference>
<feature type="domain" description="Peptidase S9A N-terminal" evidence="10">
    <location>
        <begin position="30"/>
        <end position="446"/>
    </location>
</feature>
<dbReference type="Proteomes" id="UP000038009">
    <property type="component" value="Unassembled WGS sequence"/>
</dbReference>
<evidence type="ECO:0000256" key="3">
    <source>
        <dbReference type="ARBA" id="ARBA00022670"/>
    </source>
</evidence>
<dbReference type="Pfam" id="PF00326">
    <property type="entry name" value="Peptidase_S9"/>
    <property type="match status" value="1"/>
</dbReference>
<evidence type="ECO:0000256" key="2">
    <source>
        <dbReference type="ARBA" id="ARBA00005228"/>
    </source>
</evidence>
<evidence type="ECO:0000313" key="12">
    <source>
        <dbReference type="Proteomes" id="UP000038009"/>
    </source>
</evidence>
<gene>
    <name evidence="11" type="ORF">ABL78_2482</name>
</gene>
<dbReference type="SUPFAM" id="SSF50993">
    <property type="entry name" value="Peptidase/esterase 'gauge' domain"/>
    <property type="match status" value="1"/>
</dbReference>
<keyword evidence="12" id="KW-1185">Reference proteome</keyword>
<reference evidence="11 12" key="1">
    <citation type="journal article" date="2015" name="PLoS Pathog.">
        <title>Leptomonas seymouri: Adaptations to the Dixenous Life Cycle Analyzed by Genome Sequencing, Transcriptome Profiling and Co-infection with Leishmania donovani.</title>
        <authorList>
            <person name="Kraeva N."/>
            <person name="Butenko A."/>
            <person name="Hlavacova J."/>
            <person name="Kostygov A."/>
            <person name="Myskova J."/>
            <person name="Grybchuk D."/>
            <person name="Lestinova T."/>
            <person name="Votypka J."/>
            <person name="Volf P."/>
            <person name="Opperdoes F."/>
            <person name="Flegontov P."/>
            <person name="Lukes J."/>
            <person name="Yurchenko V."/>
        </authorList>
    </citation>
    <scope>NUCLEOTIDE SEQUENCE [LARGE SCALE GENOMIC DNA]</scope>
    <source>
        <strain evidence="11 12">ATCC 30220</strain>
    </source>
</reference>
<dbReference type="InterPro" id="IPR023302">
    <property type="entry name" value="Pept_S9A_N"/>
</dbReference>
<evidence type="ECO:0000259" key="10">
    <source>
        <dbReference type="Pfam" id="PF02897"/>
    </source>
</evidence>
<comment type="function">
    <text evidence="6">Serine peptidase whose precise substrate specificity remains unclear. Does not cleave peptides after a arginine or lysine residue. Regulates trans-Golgi network morphology and sorting by regulating the membrane binding of the AP-1 complex. May play a role in the regulation of synaptic vesicle exocytosis.</text>
</comment>
<comment type="similarity">
    <text evidence="2 7">Belongs to the peptidase S9A family.</text>
</comment>
<feature type="region of interest" description="Disordered" evidence="8">
    <location>
        <begin position="1"/>
        <end position="20"/>
    </location>
</feature>
<name>A0A0N0P7J4_LEPSE</name>
<dbReference type="OrthoDB" id="248387at2759"/>
<keyword evidence="3 7" id="KW-0645">Protease</keyword>
<comment type="caution">
    <text evidence="11">The sequence shown here is derived from an EMBL/GenBank/DDBJ whole genome shotgun (WGS) entry which is preliminary data.</text>
</comment>
<dbReference type="PANTHER" id="PTHR11757">
    <property type="entry name" value="PROTEASE FAMILY S9A OLIGOPEPTIDASE"/>
    <property type="match status" value="1"/>
</dbReference>
<proteinExistence type="inferred from homology"/>
<dbReference type="PRINTS" id="PR00862">
    <property type="entry name" value="PROLIGOPTASE"/>
</dbReference>
<evidence type="ECO:0000313" key="11">
    <source>
        <dbReference type="EMBL" id="KPI88417.1"/>
    </source>
</evidence>
<evidence type="ECO:0000256" key="1">
    <source>
        <dbReference type="ARBA" id="ARBA00001070"/>
    </source>
</evidence>
<sequence>MSTDNESNNSVQPPVAAKKPHRVVFGYVKGEDRGPNPMNPPRYHNDDYFWMRDDERKNPEVIEHLKKEKAYFEARSVGSLALRDEIYAEHISHIKEDDISAPYVNGPYRYYTREVKGKSYKIYCRVPKDKEPGDAAAEQVIIDVNQVAEGKAFCDVMEVEPAPPAYDLVAYSVDWSGNEVYTIEFKKMSNTAEKVPDVVTGTNGEIIWGKDHTSFFYLTKDEALRDNKVWRHVMGQQQSDDVCLYEESNPLFSAIVYKSADGNTLCIGSISSETAEMHLLDLRKGNEYNTLETVRPRVKGIRYEVQLHGTSHLLILTNEGGAVNHKLVIASREQPGDWSKVLVEHSADIFMADVAVRARYLVVAGRRAGLTRIWTMMVDPKEGSFKVGTGLREVEMDEPIFTVHLVTSHMPEYEQPTFRMEYSSLVTPNTWLDVKPEDHSRVVVKVREVGGGFDASNYKVERRFATAPDQTQVPLSIAYHKDLDLSQPQPCMLYGYGSYGLCMDPKFSIEHLPYYDRGMIFAIAHIRGGSEMGRAWYEVGAKYRTKRNTFSDFIAAAEYLVESKMTTPAQLACEGRSAGGLLMGAVLNMRPDLFKAALAGVPFVDVMTTMSDPSIPLTTGEWEEWGNPNEYKYYDYMLSYSPMDNVRAQDYPNIMIQAGLYDPRVAYWEPAKWVSKLREYKTDKNEILLNMDMESGHFSAKDRYKFWKESAIQQAFVCKHLKSTVRMLARK</sequence>
<dbReference type="InterPro" id="IPR029058">
    <property type="entry name" value="AB_hydrolase_fold"/>
</dbReference>
<dbReference type="Pfam" id="PF02897">
    <property type="entry name" value="Peptidase_S9_N"/>
    <property type="match status" value="1"/>
</dbReference>
<dbReference type="AlphaFoldDB" id="A0A0N0P7J4"/>
<organism evidence="11 12">
    <name type="scientific">Leptomonas seymouri</name>
    <dbReference type="NCBI Taxonomy" id="5684"/>
    <lineage>
        <taxon>Eukaryota</taxon>
        <taxon>Discoba</taxon>
        <taxon>Euglenozoa</taxon>
        <taxon>Kinetoplastea</taxon>
        <taxon>Metakinetoplastina</taxon>
        <taxon>Trypanosomatida</taxon>
        <taxon>Trypanosomatidae</taxon>
        <taxon>Leishmaniinae</taxon>
        <taxon>Leptomonas</taxon>
    </lineage>
</organism>
<protein>
    <recommendedName>
        <fullName evidence="7">Prolyl endopeptidase</fullName>
        <ecNumber evidence="7">3.4.21.-</ecNumber>
    </recommendedName>
</protein>
<dbReference type="InterPro" id="IPR001375">
    <property type="entry name" value="Peptidase_S9_cat"/>
</dbReference>
<dbReference type="VEuPathDB" id="TriTrypDB:Lsey_0051_0150"/>
<dbReference type="InterPro" id="IPR051543">
    <property type="entry name" value="Serine_Peptidase_S9A"/>
</dbReference>
<evidence type="ECO:0000256" key="4">
    <source>
        <dbReference type="ARBA" id="ARBA00022801"/>
    </source>
</evidence>
<dbReference type="SUPFAM" id="SSF53474">
    <property type="entry name" value="alpha/beta-Hydrolases"/>
    <property type="match status" value="1"/>
</dbReference>
<dbReference type="Gene3D" id="2.130.10.120">
    <property type="entry name" value="Prolyl oligopeptidase, N-terminal domain"/>
    <property type="match status" value="1"/>
</dbReference>
<evidence type="ECO:0000256" key="5">
    <source>
        <dbReference type="ARBA" id="ARBA00022825"/>
    </source>
</evidence>
<evidence type="ECO:0000256" key="8">
    <source>
        <dbReference type="SAM" id="MobiDB-lite"/>
    </source>
</evidence>
<accession>A0A0N0P7J4</accession>
<evidence type="ECO:0000256" key="6">
    <source>
        <dbReference type="ARBA" id="ARBA00045448"/>
    </source>
</evidence>
<dbReference type="PANTHER" id="PTHR11757:SF19">
    <property type="entry name" value="PROLYL ENDOPEPTIDASE-LIKE"/>
    <property type="match status" value="1"/>
</dbReference>
<keyword evidence="5 7" id="KW-0720">Serine protease</keyword>
<keyword evidence="4 7" id="KW-0378">Hydrolase</keyword>
<dbReference type="InterPro" id="IPR002470">
    <property type="entry name" value="Peptidase_S9A"/>
</dbReference>
<dbReference type="InterPro" id="IPR002471">
    <property type="entry name" value="Pept_S9_AS"/>
</dbReference>
<comment type="catalytic activity">
    <reaction evidence="1">
        <text>Hydrolysis of Pro-|-Xaa &gt;&gt; Ala-|-Xaa in oligopeptides.</text>
        <dbReference type="EC" id="3.4.21.26"/>
    </reaction>
</comment>
<dbReference type="EMBL" id="LJSK01000051">
    <property type="protein sequence ID" value="KPI88417.1"/>
    <property type="molecule type" value="Genomic_DNA"/>
</dbReference>
<dbReference type="EC" id="3.4.21.-" evidence="7"/>